<keyword evidence="1" id="KW-0175">Coiled coil</keyword>
<protein>
    <submittedName>
        <fullName evidence="2">Uncharacterized protein</fullName>
    </submittedName>
</protein>
<proteinExistence type="predicted"/>
<name>A0A6G1L2K4_9PEZI</name>
<organism evidence="2 3">
    <name type="scientific">Teratosphaeria nubilosa</name>
    <dbReference type="NCBI Taxonomy" id="161662"/>
    <lineage>
        <taxon>Eukaryota</taxon>
        <taxon>Fungi</taxon>
        <taxon>Dikarya</taxon>
        <taxon>Ascomycota</taxon>
        <taxon>Pezizomycotina</taxon>
        <taxon>Dothideomycetes</taxon>
        <taxon>Dothideomycetidae</taxon>
        <taxon>Mycosphaerellales</taxon>
        <taxon>Teratosphaeriaceae</taxon>
        <taxon>Teratosphaeria</taxon>
    </lineage>
</organism>
<dbReference type="Proteomes" id="UP000799436">
    <property type="component" value="Unassembled WGS sequence"/>
</dbReference>
<reference evidence="2" key="1">
    <citation type="journal article" date="2020" name="Stud. Mycol.">
        <title>101 Dothideomycetes genomes: a test case for predicting lifestyles and emergence of pathogens.</title>
        <authorList>
            <person name="Haridas S."/>
            <person name="Albert R."/>
            <person name="Binder M."/>
            <person name="Bloem J."/>
            <person name="Labutti K."/>
            <person name="Salamov A."/>
            <person name="Andreopoulos B."/>
            <person name="Baker S."/>
            <person name="Barry K."/>
            <person name="Bills G."/>
            <person name="Bluhm B."/>
            <person name="Cannon C."/>
            <person name="Castanera R."/>
            <person name="Culley D."/>
            <person name="Daum C."/>
            <person name="Ezra D."/>
            <person name="Gonzalez J."/>
            <person name="Henrissat B."/>
            <person name="Kuo A."/>
            <person name="Liang C."/>
            <person name="Lipzen A."/>
            <person name="Lutzoni F."/>
            <person name="Magnuson J."/>
            <person name="Mondo S."/>
            <person name="Nolan M."/>
            <person name="Ohm R."/>
            <person name="Pangilinan J."/>
            <person name="Park H.-J."/>
            <person name="Ramirez L."/>
            <person name="Alfaro M."/>
            <person name="Sun H."/>
            <person name="Tritt A."/>
            <person name="Yoshinaga Y."/>
            <person name="Zwiers L.-H."/>
            <person name="Turgeon B."/>
            <person name="Goodwin S."/>
            <person name="Spatafora J."/>
            <person name="Crous P."/>
            <person name="Grigoriev I."/>
        </authorList>
    </citation>
    <scope>NUCLEOTIDE SEQUENCE</scope>
    <source>
        <strain evidence="2">CBS 116005</strain>
    </source>
</reference>
<gene>
    <name evidence="2" type="ORF">EJ03DRAFT_175253</name>
</gene>
<sequence>MSPLEVRYYSHYKPTMPSFSYVRRCSEYWERYDCFHDRRPSISYVMPASFPSAYVHLDPSWISGSQRSVISSTGATCGIEGHHGLGTSEQVRHSQLFKVDKLHRGLYDLLERKRQRRKTLKHVLESRYHRLQRDEWKQFRNMIKEVEVEIEGLEDALRKRRRMADV</sequence>
<evidence type="ECO:0000313" key="3">
    <source>
        <dbReference type="Proteomes" id="UP000799436"/>
    </source>
</evidence>
<accession>A0A6G1L2K4</accession>
<evidence type="ECO:0000313" key="2">
    <source>
        <dbReference type="EMBL" id="KAF2766658.1"/>
    </source>
</evidence>
<dbReference type="EMBL" id="ML995868">
    <property type="protein sequence ID" value="KAF2766658.1"/>
    <property type="molecule type" value="Genomic_DNA"/>
</dbReference>
<dbReference type="AlphaFoldDB" id="A0A6G1L2K4"/>
<evidence type="ECO:0000256" key="1">
    <source>
        <dbReference type="SAM" id="Coils"/>
    </source>
</evidence>
<feature type="coiled-coil region" evidence="1">
    <location>
        <begin position="136"/>
        <end position="163"/>
    </location>
</feature>
<keyword evidence="3" id="KW-1185">Reference proteome</keyword>